<dbReference type="Proteomes" id="UP000304880">
    <property type="component" value="Unassembled WGS sequence"/>
</dbReference>
<dbReference type="InterPro" id="IPR019251">
    <property type="entry name" value="DUF2231_TM"/>
</dbReference>
<evidence type="ECO:0000313" key="4">
    <source>
        <dbReference type="Proteomes" id="UP000304880"/>
    </source>
</evidence>
<keyword evidence="1" id="KW-0472">Membrane</keyword>
<evidence type="ECO:0000259" key="2">
    <source>
        <dbReference type="Pfam" id="PF09990"/>
    </source>
</evidence>
<feature type="transmembrane region" description="Helical" evidence="1">
    <location>
        <begin position="20"/>
        <end position="42"/>
    </location>
</feature>
<keyword evidence="1" id="KW-0812">Transmembrane</keyword>
<evidence type="ECO:0000256" key="1">
    <source>
        <dbReference type="SAM" id="Phobius"/>
    </source>
</evidence>
<dbReference type="AlphaFoldDB" id="A0A5C4R9B9"/>
<evidence type="ECO:0000313" key="3">
    <source>
        <dbReference type="EMBL" id="TNH40550.1"/>
    </source>
</evidence>
<dbReference type="RefSeq" id="WP_139598017.1">
    <property type="nucleotide sequence ID" value="NZ_VDDC01000008.1"/>
</dbReference>
<dbReference type="Pfam" id="PF09990">
    <property type="entry name" value="DUF2231"/>
    <property type="match status" value="1"/>
</dbReference>
<feature type="transmembrane region" description="Helical" evidence="1">
    <location>
        <begin position="112"/>
        <end position="134"/>
    </location>
</feature>
<feature type="transmembrane region" description="Helical" evidence="1">
    <location>
        <begin position="54"/>
        <end position="75"/>
    </location>
</feature>
<reference evidence="3 4" key="1">
    <citation type="submission" date="2019-06" db="EMBL/GenBank/DDBJ databases">
        <authorList>
            <person name="Li J."/>
        </authorList>
    </citation>
    <scope>NUCLEOTIDE SEQUENCE [LARGE SCALE GENOMIC DNA]</scope>
    <source>
        <strain evidence="3 4">CGMCC 1.8012</strain>
    </source>
</reference>
<feature type="transmembrane region" description="Helical" evidence="1">
    <location>
        <begin position="87"/>
        <end position="106"/>
    </location>
</feature>
<feature type="domain" description="DUF2231" evidence="2">
    <location>
        <begin position="23"/>
        <end position="133"/>
    </location>
</feature>
<keyword evidence="1" id="KW-1133">Transmembrane helix</keyword>
<dbReference type="EMBL" id="VDDC01000008">
    <property type="protein sequence ID" value="TNH40550.1"/>
    <property type="molecule type" value="Genomic_DNA"/>
</dbReference>
<keyword evidence="4" id="KW-1185">Reference proteome</keyword>
<comment type="caution">
    <text evidence="3">The sequence shown here is derived from an EMBL/GenBank/DDBJ whole genome shotgun (WGS) entry which is preliminary data.</text>
</comment>
<gene>
    <name evidence="3" type="ORF">FHD67_04940</name>
</gene>
<organism evidence="3 4">
    <name type="scientific">Paracoccus haeundaensis</name>
    <dbReference type="NCBI Taxonomy" id="225362"/>
    <lineage>
        <taxon>Bacteria</taxon>
        <taxon>Pseudomonadati</taxon>
        <taxon>Pseudomonadota</taxon>
        <taxon>Alphaproteobacteria</taxon>
        <taxon>Rhodobacterales</taxon>
        <taxon>Paracoccaceae</taxon>
        <taxon>Paracoccus</taxon>
    </lineage>
</organism>
<accession>A0A5C4R9B9</accession>
<name>A0A5C4R9B9_9RHOB</name>
<sequence>MAATAYSPHPIGARRPVPGLSVLTHMSAGLLALPVVTDYAYLQTTVLMWKDFSSWLLFFGLIVAGVGCVLWLIGLLTRRPGPSWGAVGMYVLVMLAAFFNSLLHAGDGWTAIMPWGITLSVVTCVLMLLAAVLNRRATAPLSLRTA</sequence>
<protein>
    <recommendedName>
        <fullName evidence="2">DUF2231 domain-containing protein</fullName>
    </recommendedName>
</protein>
<proteinExistence type="predicted"/>